<reference evidence="4" key="1">
    <citation type="submission" date="2023-10" db="EMBL/GenBank/DDBJ databases">
        <authorList>
            <person name="Chen Y."/>
            <person name="Shah S."/>
            <person name="Dougan E. K."/>
            <person name="Thang M."/>
            <person name="Chan C."/>
        </authorList>
    </citation>
    <scope>NUCLEOTIDE SEQUENCE [LARGE SCALE GENOMIC DNA]</scope>
</reference>
<keyword evidence="1" id="KW-0620">Polyamine biosynthesis</keyword>
<keyword evidence="3" id="KW-0732">Signal</keyword>
<name>A0ABN9VJ38_9DINO</name>
<feature type="chain" id="PRO_5047436904" description="Methyltransferase domain-containing protein" evidence="3">
    <location>
        <begin position="23"/>
        <end position="447"/>
    </location>
</feature>
<organism evidence="4 5">
    <name type="scientific">Prorocentrum cordatum</name>
    <dbReference type="NCBI Taxonomy" id="2364126"/>
    <lineage>
        <taxon>Eukaryota</taxon>
        <taxon>Sar</taxon>
        <taxon>Alveolata</taxon>
        <taxon>Dinophyceae</taxon>
        <taxon>Prorocentrales</taxon>
        <taxon>Prorocentraceae</taxon>
        <taxon>Prorocentrum</taxon>
    </lineage>
</organism>
<dbReference type="Proteomes" id="UP001189429">
    <property type="component" value="Unassembled WGS sequence"/>
</dbReference>
<accession>A0ABN9VJ38</accession>
<gene>
    <name evidence="4" type="ORF">PCOR1329_LOCUS58520</name>
</gene>
<evidence type="ECO:0000256" key="2">
    <source>
        <dbReference type="SAM" id="MobiDB-lite"/>
    </source>
</evidence>
<feature type="signal peptide" evidence="3">
    <location>
        <begin position="1"/>
        <end position="22"/>
    </location>
</feature>
<keyword evidence="5" id="KW-1185">Reference proteome</keyword>
<evidence type="ECO:0000313" key="4">
    <source>
        <dbReference type="EMBL" id="CAK0873262.1"/>
    </source>
</evidence>
<proteinExistence type="predicted"/>
<dbReference type="EMBL" id="CAUYUJ010017260">
    <property type="protein sequence ID" value="CAK0873262.1"/>
    <property type="molecule type" value="Genomic_DNA"/>
</dbReference>
<comment type="caution">
    <text evidence="4">The sequence shown here is derived from an EMBL/GenBank/DDBJ whole genome shotgun (WGS) entry which is preliminary data.</text>
</comment>
<dbReference type="SUPFAM" id="SSF53335">
    <property type="entry name" value="S-adenosyl-L-methionine-dependent methyltransferases"/>
    <property type="match status" value="2"/>
</dbReference>
<protein>
    <recommendedName>
        <fullName evidence="6">Methyltransferase domain-containing protein</fullName>
    </recommendedName>
</protein>
<dbReference type="CDD" id="cd02440">
    <property type="entry name" value="AdoMet_MTases"/>
    <property type="match status" value="1"/>
</dbReference>
<dbReference type="InterPro" id="IPR029063">
    <property type="entry name" value="SAM-dependent_MTases_sf"/>
</dbReference>
<dbReference type="Pfam" id="PF01564">
    <property type="entry name" value="Spermine_synth"/>
    <property type="match status" value="1"/>
</dbReference>
<evidence type="ECO:0000256" key="3">
    <source>
        <dbReference type="SAM" id="SignalP"/>
    </source>
</evidence>
<feature type="region of interest" description="Disordered" evidence="2">
    <location>
        <begin position="24"/>
        <end position="54"/>
    </location>
</feature>
<evidence type="ECO:0000313" key="5">
    <source>
        <dbReference type="Proteomes" id="UP001189429"/>
    </source>
</evidence>
<feature type="compositionally biased region" description="Pro residues" evidence="2">
    <location>
        <begin position="26"/>
        <end position="39"/>
    </location>
</feature>
<evidence type="ECO:0000256" key="1">
    <source>
        <dbReference type="ARBA" id="ARBA00023115"/>
    </source>
</evidence>
<sequence length="447" mass="45758">MRPGRRRCWALALLGLGLPARDLPPAAAPPAGSAPPPPASHGHGADAGRPPPRVRVSRTARGLELHVDGTLASLVAAGSGSCGSVWGALAAPLLALPPCRRTRVLILGLGGGSAARAVRALAPGAQIVGVELEQEVVDVARSQLGLDDLGVEVVVGDALDFLQREGRRFDMIIEDVNGGGLHKPGWIPVPGHDLCGRLLADGGVLVSNTFLNGDSASVVGAHLSARYPAVLQMTLSTCGNAVFVASGGTLSAEQLRAAVTGSPVLRDSSRTMVIEDAREHVRAALAAPLLVLPERRRRQVLLLGVGAAGAAAQLEILDGIELIVGDAVEYLEAEQRLFDAIVAEACYQQQPARALELMQGRLGDGGVLAVATVCGGGRAGDDGAGALLRGALPGHLRVSLPGGYVVHAASRSPLDAAAFRAALGQSPSLARSRGAMRIEPLALLGPR</sequence>
<dbReference type="PANTHER" id="PTHR43317">
    <property type="entry name" value="THERMOSPERMINE SYNTHASE ACAULIS5"/>
    <property type="match status" value="1"/>
</dbReference>
<evidence type="ECO:0008006" key="6">
    <source>
        <dbReference type="Google" id="ProtNLM"/>
    </source>
</evidence>
<dbReference type="Gene3D" id="3.40.50.150">
    <property type="entry name" value="Vaccinia Virus protein VP39"/>
    <property type="match status" value="2"/>
</dbReference>
<dbReference type="PANTHER" id="PTHR43317:SF1">
    <property type="entry name" value="THERMOSPERMINE SYNTHASE ACAULIS5"/>
    <property type="match status" value="1"/>
</dbReference>